<name>A0A084GCS8_PSEDA</name>
<dbReference type="AlphaFoldDB" id="A0A084GCS8"/>
<accession>A0A084GCS8</accession>
<dbReference type="Proteomes" id="UP000028545">
    <property type="component" value="Unassembled WGS sequence"/>
</dbReference>
<dbReference type="GO" id="GO:0008757">
    <property type="term" value="F:S-adenosylmethionine-dependent methyltransferase activity"/>
    <property type="evidence" value="ECO:0007669"/>
    <property type="project" value="UniProtKB-ARBA"/>
</dbReference>
<dbReference type="Pfam" id="PF10294">
    <property type="entry name" value="Methyltransf_16"/>
    <property type="match status" value="1"/>
</dbReference>
<protein>
    <recommendedName>
        <fullName evidence="3">Protein-lysine N-methyltransferase EFM3</fullName>
    </recommendedName>
</protein>
<evidence type="ECO:0008006" key="3">
    <source>
        <dbReference type="Google" id="ProtNLM"/>
    </source>
</evidence>
<dbReference type="VEuPathDB" id="FungiDB:SAPIO_CDS2579"/>
<dbReference type="GO" id="GO:0005737">
    <property type="term" value="C:cytoplasm"/>
    <property type="evidence" value="ECO:0007669"/>
    <property type="project" value="TreeGrafter"/>
</dbReference>
<keyword evidence="2" id="KW-1185">Reference proteome</keyword>
<organism evidence="1 2">
    <name type="scientific">Pseudallescheria apiosperma</name>
    <name type="common">Scedosporium apiospermum</name>
    <dbReference type="NCBI Taxonomy" id="563466"/>
    <lineage>
        <taxon>Eukaryota</taxon>
        <taxon>Fungi</taxon>
        <taxon>Dikarya</taxon>
        <taxon>Ascomycota</taxon>
        <taxon>Pezizomycotina</taxon>
        <taxon>Sordariomycetes</taxon>
        <taxon>Hypocreomycetidae</taxon>
        <taxon>Microascales</taxon>
        <taxon>Microascaceae</taxon>
        <taxon>Scedosporium</taxon>
    </lineage>
</organism>
<dbReference type="EMBL" id="JOWA01000086">
    <property type="protein sequence ID" value="KEZ45140.1"/>
    <property type="molecule type" value="Genomic_DNA"/>
</dbReference>
<proteinExistence type="predicted"/>
<dbReference type="PANTHER" id="PTHR14614:SF130">
    <property type="entry name" value="PROTEIN-LYSINE N-METHYLTRANSFERASE EEF2KMT"/>
    <property type="match status" value="1"/>
</dbReference>
<dbReference type="PANTHER" id="PTHR14614">
    <property type="entry name" value="HEPATOCELLULAR CARCINOMA-ASSOCIATED ANTIGEN"/>
    <property type="match status" value="1"/>
</dbReference>
<dbReference type="OrthoDB" id="194386at2759"/>
<comment type="caution">
    <text evidence="1">The sequence shown here is derived from an EMBL/GenBank/DDBJ whole genome shotgun (WGS) entry which is preliminary data.</text>
</comment>
<dbReference type="RefSeq" id="XP_016644939.1">
    <property type="nucleotide sequence ID" value="XM_016785563.1"/>
</dbReference>
<evidence type="ECO:0000313" key="2">
    <source>
        <dbReference type="Proteomes" id="UP000028545"/>
    </source>
</evidence>
<dbReference type="Gene3D" id="3.40.50.150">
    <property type="entry name" value="Vaccinia Virus protein VP39"/>
    <property type="match status" value="1"/>
</dbReference>
<sequence>MAYAIDGPLGRFCHQYLQLEMKLDYPDADLLRQSSVQEALYEHLFADGAVPFPPPHRYRLRVLKDLLSRIEKSINDWEEQGVSDNLMEAFAEMLDVPVPSETEAVQKMDYVTYYLSLLKSEENPEGDSNSSAVKNCITVFESRGLLATSGTTGMRTWEAGLHLGQYLCTAPELVKGKRVLELGTGTGYVSVLCAKYLGAQKVVATDGSEDVIRDLSDTIFLNGLQESANFSIMELVWGRALLGTEDAEWNGGEEIDVVLGSDITYDSRAQPALIATLGELFDLFPKVRVIISTAERNVATLNNLLGICKAQGLLVDFIDFPTPTAEEQQGPFYDTSVPIHIVEIRKQ</sequence>
<gene>
    <name evidence="1" type="ORF">SAPIO_CDS2579</name>
</gene>
<dbReference type="KEGG" id="sapo:SAPIO_CDS2579"/>
<dbReference type="HOGENOM" id="CLU_038942_1_2_1"/>
<dbReference type="InterPro" id="IPR019410">
    <property type="entry name" value="Methyltransf_16"/>
</dbReference>
<dbReference type="CDD" id="cd02440">
    <property type="entry name" value="AdoMet_MTases"/>
    <property type="match status" value="1"/>
</dbReference>
<evidence type="ECO:0000313" key="1">
    <source>
        <dbReference type="EMBL" id="KEZ45140.1"/>
    </source>
</evidence>
<dbReference type="OMA" id="PIRTYRI"/>
<dbReference type="InterPro" id="IPR029063">
    <property type="entry name" value="SAM-dependent_MTases_sf"/>
</dbReference>
<dbReference type="GeneID" id="27721651"/>
<reference evidence="1 2" key="1">
    <citation type="journal article" date="2014" name="Genome Announc.">
        <title>Draft genome sequence of the pathogenic fungus Scedosporium apiospermum.</title>
        <authorList>
            <person name="Vandeputte P."/>
            <person name="Ghamrawi S."/>
            <person name="Rechenmann M."/>
            <person name="Iltis A."/>
            <person name="Giraud S."/>
            <person name="Fleury M."/>
            <person name="Thornton C."/>
            <person name="Delhaes L."/>
            <person name="Meyer W."/>
            <person name="Papon N."/>
            <person name="Bouchara J.P."/>
        </authorList>
    </citation>
    <scope>NUCLEOTIDE SEQUENCE [LARGE SCALE GENOMIC DNA]</scope>
    <source>
        <strain evidence="1 2">IHEM 14462</strain>
    </source>
</reference>
<dbReference type="SUPFAM" id="SSF53335">
    <property type="entry name" value="S-adenosyl-L-methionine-dependent methyltransferases"/>
    <property type="match status" value="1"/>
</dbReference>